<dbReference type="Gene3D" id="3.40.140.10">
    <property type="entry name" value="Cytidine Deaminase, domain 2"/>
    <property type="match status" value="1"/>
</dbReference>
<dbReference type="AlphaFoldDB" id="A0A2H9T2H5"/>
<proteinExistence type="inferred from homology"/>
<dbReference type="Gene3D" id="3.10.20.10">
    <property type="match status" value="1"/>
</dbReference>
<dbReference type="GO" id="GO:0016783">
    <property type="term" value="F:sulfurtransferase activity"/>
    <property type="evidence" value="ECO:0007669"/>
    <property type="project" value="InterPro"/>
</dbReference>
<evidence type="ECO:0000256" key="2">
    <source>
        <dbReference type="ARBA" id="ARBA00023150"/>
    </source>
</evidence>
<protein>
    <submittedName>
        <fullName evidence="3">Sulfurtransferase FdhD</fullName>
    </submittedName>
</protein>
<accession>A0A2H9T2H5</accession>
<evidence type="ECO:0000313" key="3">
    <source>
        <dbReference type="EMBL" id="PJE77416.1"/>
    </source>
</evidence>
<keyword evidence="1" id="KW-0963">Cytoplasm</keyword>
<dbReference type="NCBIfam" id="TIGR00129">
    <property type="entry name" value="fdhD_narQ"/>
    <property type="match status" value="1"/>
</dbReference>
<dbReference type="EMBL" id="NSIT01000633">
    <property type="protein sequence ID" value="PJE77416.1"/>
    <property type="molecule type" value="Genomic_DNA"/>
</dbReference>
<dbReference type="Pfam" id="PF02634">
    <property type="entry name" value="FdhD-NarQ"/>
    <property type="match status" value="1"/>
</dbReference>
<dbReference type="SUPFAM" id="SSF53927">
    <property type="entry name" value="Cytidine deaminase-like"/>
    <property type="match status" value="1"/>
</dbReference>
<gene>
    <name evidence="3" type="primary">fdhD</name>
    <name evidence="3" type="ORF">CI610_03661</name>
</gene>
<sequence>MQAVNSIDKNIFCPIKKIPAWRCQKNNMSDIKYSDKVLEEVPVAIIYNGISYVVLMAIADSLEDLSIGFSLTEGIVDQYHDIRDVVTQTHSFGIEIHIEISSRCFHRLKRRQRNMTGKTGCGICGIERLSQVVRPLSQLPETLKIPINKIEKSFLQLQEKQSFFAQTGGSHAAGFINSQGKLVEIREDIGRHIALDKLIGSIIRQNLSGGSILITSRASYEMVQKVITAKIEALFAISAVTHMAVDLAQKYHLTLAGFCRNDQCNIYAGKSRILNGSAV</sequence>
<organism evidence="3">
    <name type="scientific">invertebrate metagenome</name>
    <dbReference type="NCBI Taxonomy" id="1711999"/>
    <lineage>
        <taxon>unclassified sequences</taxon>
        <taxon>metagenomes</taxon>
        <taxon>organismal metagenomes</taxon>
    </lineage>
</organism>
<keyword evidence="3" id="KW-0808">Transferase</keyword>
<name>A0A2H9T2H5_9ZZZZ</name>
<dbReference type="InterPro" id="IPR003786">
    <property type="entry name" value="FdhD"/>
</dbReference>
<reference evidence="3" key="1">
    <citation type="journal article" date="2017" name="Appl. Environ. Microbiol.">
        <title>Molecular characterization of an Endozoicomonas-like organism causing infection in king scallop Pecten maximus L.</title>
        <authorList>
            <person name="Cano I."/>
            <person name="van Aerle R."/>
            <person name="Ross S."/>
            <person name="Verner-Jeffreys D.W."/>
            <person name="Paley R.K."/>
            <person name="Rimmer G."/>
            <person name="Ryder D."/>
            <person name="Hooper P."/>
            <person name="Stone D."/>
            <person name="Feist S.W."/>
        </authorList>
    </citation>
    <scope>NUCLEOTIDE SEQUENCE</scope>
</reference>
<dbReference type="PANTHER" id="PTHR30592">
    <property type="entry name" value="FORMATE DEHYDROGENASE"/>
    <property type="match status" value="1"/>
</dbReference>
<dbReference type="PIRSF" id="PIRSF015626">
    <property type="entry name" value="FdhD"/>
    <property type="match status" value="1"/>
</dbReference>
<keyword evidence="2" id="KW-0501">Molybdenum cofactor biosynthesis</keyword>
<evidence type="ECO:0000256" key="1">
    <source>
        <dbReference type="ARBA" id="ARBA00022490"/>
    </source>
</evidence>
<dbReference type="InterPro" id="IPR016193">
    <property type="entry name" value="Cytidine_deaminase-like"/>
</dbReference>
<dbReference type="HAMAP" id="MF_00187">
    <property type="entry name" value="FdhD"/>
    <property type="match status" value="1"/>
</dbReference>
<comment type="caution">
    <text evidence="3">The sequence shown here is derived from an EMBL/GenBank/DDBJ whole genome shotgun (WGS) entry which is preliminary data.</text>
</comment>
<dbReference type="GO" id="GO:0006777">
    <property type="term" value="P:Mo-molybdopterin cofactor biosynthetic process"/>
    <property type="evidence" value="ECO:0007669"/>
    <property type="project" value="UniProtKB-KW"/>
</dbReference>
<dbReference type="PANTHER" id="PTHR30592:SF1">
    <property type="entry name" value="SULFUR CARRIER PROTEIN FDHD"/>
    <property type="match status" value="1"/>
</dbReference>